<name>A0A7W8LMV6_9SPIR</name>
<dbReference type="InterPro" id="IPR029787">
    <property type="entry name" value="Nucleotide_cyclase"/>
</dbReference>
<keyword evidence="11" id="KW-1185">Reference proteome</keyword>
<evidence type="ECO:0000256" key="5">
    <source>
        <dbReference type="ARBA" id="ARBA00023136"/>
    </source>
</evidence>
<dbReference type="PANTHER" id="PTHR11920">
    <property type="entry name" value="GUANYLYL CYCLASE"/>
    <property type="match status" value="1"/>
</dbReference>
<protein>
    <submittedName>
        <fullName evidence="10">Class 3 adenylate cyclase/ligand-binding sensor domain-containing protein</fullName>
    </submittedName>
</protein>
<keyword evidence="2 8" id="KW-0812">Transmembrane</keyword>
<evidence type="ECO:0000256" key="8">
    <source>
        <dbReference type="SAM" id="Phobius"/>
    </source>
</evidence>
<dbReference type="AlphaFoldDB" id="A0A7W8LMV6"/>
<dbReference type="InterPro" id="IPR001054">
    <property type="entry name" value="A/G_cyclase"/>
</dbReference>
<dbReference type="Proteomes" id="UP000518887">
    <property type="component" value="Unassembled WGS sequence"/>
</dbReference>
<dbReference type="InterPro" id="IPR050401">
    <property type="entry name" value="Cyclic_nucleotide_synthase"/>
</dbReference>
<comment type="caution">
    <text evidence="10">The sequence shown here is derived from an EMBL/GenBank/DDBJ whole genome shotgun (WGS) entry which is preliminary data.</text>
</comment>
<evidence type="ECO:0000256" key="7">
    <source>
        <dbReference type="RuleBase" id="RU000405"/>
    </source>
</evidence>
<sequence>MKKCFFAVIFFVTLHFGFSQKTYLDNYVYQTWTSFGGLTGTMATDILQTKDGYINIGTYEGLVRFDGVGFNTIRRARTNDYKFSSVRAILEDSNGNLWLGSNDEGVHKIMPDGSSKSITTQNGLPNNSVRALCEDRMGNIWIGTAAGVVYLTPKGHLITPQFQAGTVSKGIIAVELYCDSAGRVWLITSNEDGLFLFSDGLFHTIPQIDKHFDSYFATSIIQDLSGNFWIGMGDLGIVCLEDNEFKKIKTNTILDSIPTWSMYVAPDGTILFGTEHGVVSFYKGRFEESHNKDLSSAKINRIIRDREGNIWFASDRNGIGKLTHGKFQVTKLETTVNAIAEDNVGRMWIATDRGVRCFVGEKEIKNKLTEFTKDLRIRHVGITFKSEILATCYTKPGLILYDPRAATIKNWTTDEGLAGNKVRLAIETNPREYYVGTTTGLSIIHNDGTIKNFKQADGLENEYVMWIHKDTNNVVWIGTDGGGIYLMKNEAIIAHITSDDGLIGNVIFKISQDSEGAYWICTGSGISYCRPFDSAHTVPSAFENMNSDNGLGTDSVFQVIPDTSTDMWITSNYGVASVNKEELLQSAHTGEKVLSLQYYSRNDGLDSDGPTSTSLSICDLHGRLWFTMIDGFAVYDPIKIRENPVLPLVHIESVTIDNTKFDFNSKAHEFILKPGTKRVEIQFTGLSFDAPERIQFQHQLTNFEEKLSLPSKSRTVSYTNISPGRHTFLVMAINGEGVPSEEACAMLFVQKPYFYQMPIFWVITIIIFINLIIALFYFKQRKIKLENIRLEGMVQVRTRELAAEKDKSEQLLRAILPDKIADELKDNVHSVAEAFTDVTLLFSDIVSFTKVSSNHSASEIVSALNDLFTRFDERAKEMGVEKIKTIGDAYMAACGVPSPNEKHARIMVEFAKGMYKDLEDYNRCGKIQFNMRIGLNSGPVTAGVIGKTKFVYDVWGNTVNVASRMETACSPGNIRVSQTVFEHLKDSDVKFTEPIECEIKGKGKMVTYEVIQ</sequence>
<keyword evidence="4 8" id="KW-1133">Transmembrane helix</keyword>
<feature type="transmembrane region" description="Helical" evidence="8">
    <location>
        <begin position="759"/>
        <end position="778"/>
    </location>
</feature>
<dbReference type="GO" id="GO:0016020">
    <property type="term" value="C:membrane"/>
    <property type="evidence" value="ECO:0007669"/>
    <property type="project" value="UniProtKB-SubCell"/>
</dbReference>
<evidence type="ECO:0000313" key="10">
    <source>
        <dbReference type="EMBL" id="MBB5226954.1"/>
    </source>
</evidence>
<comment type="subcellular location">
    <subcellularLocation>
        <location evidence="1">Membrane</location>
    </subcellularLocation>
</comment>
<feature type="domain" description="Guanylate cyclase" evidence="9">
    <location>
        <begin position="839"/>
        <end position="966"/>
    </location>
</feature>
<gene>
    <name evidence="10" type="ORF">HNP76_002342</name>
</gene>
<evidence type="ECO:0000256" key="2">
    <source>
        <dbReference type="ARBA" id="ARBA00022692"/>
    </source>
</evidence>
<dbReference type="PROSITE" id="PS00452">
    <property type="entry name" value="GUANYLATE_CYCLASE_1"/>
    <property type="match status" value="1"/>
</dbReference>
<dbReference type="InterPro" id="IPR013783">
    <property type="entry name" value="Ig-like_fold"/>
</dbReference>
<organism evidence="10 11">
    <name type="scientific">Treponema ruminis</name>
    <dbReference type="NCBI Taxonomy" id="744515"/>
    <lineage>
        <taxon>Bacteria</taxon>
        <taxon>Pseudomonadati</taxon>
        <taxon>Spirochaetota</taxon>
        <taxon>Spirochaetia</taxon>
        <taxon>Spirochaetales</taxon>
        <taxon>Treponemataceae</taxon>
        <taxon>Treponema</taxon>
    </lineage>
</organism>
<evidence type="ECO:0000256" key="4">
    <source>
        <dbReference type="ARBA" id="ARBA00022989"/>
    </source>
</evidence>
<dbReference type="Pfam" id="PF00211">
    <property type="entry name" value="Guanylate_cyc"/>
    <property type="match status" value="1"/>
</dbReference>
<dbReference type="Gene3D" id="2.60.40.10">
    <property type="entry name" value="Immunoglobulins"/>
    <property type="match status" value="1"/>
</dbReference>
<dbReference type="Gene3D" id="2.130.10.10">
    <property type="entry name" value="YVTN repeat-like/Quinoprotein amine dehydrogenase"/>
    <property type="match status" value="3"/>
</dbReference>
<dbReference type="Pfam" id="PF07494">
    <property type="entry name" value="Reg_prop"/>
    <property type="match status" value="3"/>
</dbReference>
<dbReference type="CDD" id="cd07302">
    <property type="entry name" value="CHD"/>
    <property type="match status" value="1"/>
</dbReference>
<dbReference type="PROSITE" id="PS50125">
    <property type="entry name" value="GUANYLATE_CYCLASE_2"/>
    <property type="match status" value="1"/>
</dbReference>
<evidence type="ECO:0000256" key="3">
    <source>
        <dbReference type="ARBA" id="ARBA00022741"/>
    </source>
</evidence>
<keyword evidence="3" id="KW-0547">Nucleotide-binding</keyword>
<dbReference type="RefSeq" id="WP_184660710.1">
    <property type="nucleotide sequence ID" value="NZ_CP031518.1"/>
</dbReference>
<dbReference type="InterPro" id="IPR015943">
    <property type="entry name" value="WD40/YVTN_repeat-like_dom_sf"/>
</dbReference>
<proteinExistence type="inferred from homology"/>
<evidence type="ECO:0000256" key="6">
    <source>
        <dbReference type="ARBA" id="ARBA00023239"/>
    </source>
</evidence>
<dbReference type="PANTHER" id="PTHR11920:SF335">
    <property type="entry name" value="GUANYLATE CYCLASE"/>
    <property type="match status" value="1"/>
</dbReference>
<dbReference type="Gene3D" id="6.10.250.780">
    <property type="match status" value="1"/>
</dbReference>
<dbReference type="Gene3D" id="3.30.70.1230">
    <property type="entry name" value="Nucleotide cyclase"/>
    <property type="match status" value="1"/>
</dbReference>
<dbReference type="SMART" id="SM00044">
    <property type="entry name" value="CYCc"/>
    <property type="match status" value="1"/>
</dbReference>
<dbReference type="SUPFAM" id="SSF55073">
    <property type="entry name" value="Nucleotide cyclase"/>
    <property type="match status" value="1"/>
</dbReference>
<dbReference type="InterPro" id="IPR018297">
    <property type="entry name" value="A/G_cyclase_CS"/>
</dbReference>
<dbReference type="GO" id="GO:0000166">
    <property type="term" value="F:nucleotide binding"/>
    <property type="evidence" value="ECO:0007669"/>
    <property type="project" value="UniProtKB-KW"/>
</dbReference>
<evidence type="ECO:0000256" key="1">
    <source>
        <dbReference type="ARBA" id="ARBA00004370"/>
    </source>
</evidence>
<dbReference type="GO" id="GO:0035556">
    <property type="term" value="P:intracellular signal transduction"/>
    <property type="evidence" value="ECO:0007669"/>
    <property type="project" value="InterPro"/>
</dbReference>
<keyword evidence="6 7" id="KW-0456">Lyase</keyword>
<dbReference type="InterPro" id="IPR011110">
    <property type="entry name" value="Reg_prop"/>
</dbReference>
<evidence type="ECO:0000313" key="11">
    <source>
        <dbReference type="Proteomes" id="UP000518887"/>
    </source>
</evidence>
<dbReference type="EMBL" id="JACHFQ010000007">
    <property type="protein sequence ID" value="MBB5226954.1"/>
    <property type="molecule type" value="Genomic_DNA"/>
</dbReference>
<keyword evidence="5 8" id="KW-0472">Membrane</keyword>
<evidence type="ECO:0000259" key="9">
    <source>
        <dbReference type="PROSITE" id="PS50125"/>
    </source>
</evidence>
<dbReference type="GO" id="GO:0009190">
    <property type="term" value="P:cyclic nucleotide biosynthetic process"/>
    <property type="evidence" value="ECO:0007669"/>
    <property type="project" value="InterPro"/>
</dbReference>
<dbReference type="GO" id="GO:0004016">
    <property type="term" value="F:adenylate cyclase activity"/>
    <property type="evidence" value="ECO:0007669"/>
    <property type="project" value="UniProtKB-ARBA"/>
</dbReference>
<reference evidence="10 11" key="1">
    <citation type="submission" date="2020-08" db="EMBL/GenBank/DDBJ databases">
        <title>Genomic Encyclopedia of Type Strains, Phase IV (KMG-IV): sequencing the most valuable type-strain genomes for metagenomic binning, comparative biology and taxonomic classification.</title>
        <authorList>
            <person name="Goeker M."/>
        </authorList>
    </citation>
    <scope>NUCLEOTIDE SEQUENCE [LARGE SCALE GENOMIC DNA]</scope>
    <source>
        <strain evidence="10 11">DSM 103462</strain>
    </source>
</reference>
<dbReference type="SUPFAM" id="SSF63829">
    <property type="entry name" value="Calcium-dependent phosphotriesterase"/>
    <property type="match status" value="2"/>
</dbReference>
<accession>A0A7W8LMV6</accession>
<comment type="similarity">
    <text evidence="7">Belongs to the adenylyl cyclase class-4/guanylyl cyclase family.</text>
</comment>